<evidence type="ECO:0000259" key="10">
    <source>
        <dbReference type="SMART" id="SM01038"/>
    </source>
</evidence>
<dbReference type="SUPFAM" id="SSF49303">
    <property type="entry name" value="beta-Galactosidase/glucuronidase domain"/>
    <property type="match status" value="2"/>
</dbReference>
<sequence>MYLSEKLIQELITFKKISNLMKFILITVVATILALTSISHAQTPDWENPAMFDQNKEKPHATLMPFRTVDEALTQKKHQSVYYQTLSGTWKFNWVRKPADRPVDFFKPEYSVADWNDIPVPSNWELLGYGIPIYVNHQYEFADHKAPVSKEIQFIENLYPANPGQVPTDYNPVGSYRRTFTVPESWDGRRVFIQFGAVKSAFYIWINGEKVGYSQGSKTPAEWDITDYLKKGENIVALEVYRWSDGSYLECQDFWRISGIERDVFLYSTPQVRVRDFFAKADLDTDYKNGKLSLDVDLKNQVSKLRSGNYKVSYQIFDARNHEVASDEAEAKINRKEELSLTFNKEIENPLKWTAETPNLYSLVISLKNSEDKTVEVVTSKIGFRKIEIKDAIFYINGVSVAIKGVNRHEHEQYKGHVVSEEAMIREIALMKQYNINAVRTSHYPHDERFYDLCDQYGLYITDEANIESHGMYYGEHSLAKKPEWTAAHVDRNMRMVERDKNHPSVIVWSMGNEAGDGEVFTEVFKSIKERDPSRPIHYERAIMGPNTEIFCPQYPGVQSLINYKKKKQPLPFISSEYSHAMGNSNGNLADLWDVFNEDRNDQLQGGYIWDWIDQALVKKAADGTEFWAYGGDYGENMPTDYNFVCNGIISADYTPHPAMQEVKYAYQYVLFDKTEKGYRVTNYHDFIDLSDYEITWTISDNGIKKFGGTFENLNLKPGESQILNFPVPAMALLPGIERFVDFSVKLKVDKPFRPAGFEVAHEQFKMEGEYAQPAASAEVGTLNIVENEQVIKIEGENFVAEFDRVLGALSSYEVNGVALIQKGPQINFWRPLNDNDKGSNMLGRLGIWREVSRNLSAPSVKLTQADNGVVIVQTKYQLDKAESNAEITYTVYANGLLDIRTSFNTERNDLPDLPRFGVRWEMPVNFDNLKYYGRGPNENYIDRNRSAFVGIYESKVADQYFKYVRPQENGYKTDARWFELRNENGVGLKITGAPTVGFSTLHNPIEDFDMEDKNDYRHTNDIVKKDGVFITTDLKQMGVAGDNSWGAKPMKKYSIPAQDYEFSFTIQPVF</sequence>
<evidence type="ECO:0000256" key="9">
    <source>
        <dbReference type="ARBA" id="ARBA00032230"/>
    </source>
</evidence>
<proteinExistence type="inferred from homology"/>
<dbReference type="InterPro" id="IPR023232">
    <property type="entry name" value="Glyco_hydro_2_AS"/>
</dbReference>
<dbReference type="PANTHER" id="PTHR46323">
    <property type="entry name" value="BETA-GALACTOSIDASE"/>
    <property type="match status" value="1"/>
</dbReference>
<dbReference type="Pfam" id="PF02836">
    <property type="entry name" value="Glyco_hydro_2_C"/>
    <property type="match status" value="1"/>
</dbReference>
<evidence type="ECO:0000256" key="1">
    <source>
        <dbReference type="ARBA" id="ARBA00001412"/>
    </source>
</evidence>
<dbReference type="Pfam" id="PF02837">
    <property type="entry name" value="Glyco_hydro_2_N"/>
    <property type="match status" value="1"/>
</dbReference>
<dbReference type="Proteomes" id="UP000265926">
    <property type="component" value="Unassembled WGS sequence"/>
</dbReference>
<keyword evidence="7" id="KW-0106">Calcium</keyword>
<dbReference type="GO" id="GO:0004565">
    <property type="term" value="F:beta-galactosidase activity"/>
    <property type="evidence" value="ECO:0007669"/>
    <property type="project" value="UniProtKB-EC"/>
</dbReference>
<dbReference type="Pfam" id="PF16353">
    <property type="entry name" value="LacZ_4"/>
    <property type="match status" value="1"/>
</dbReference>
<dbReference type="PRINTS" id="PR00132">
    <property type="entry name" value="GLHYDRLASE2"/>
</dbReference>
<dbReference type="Gene3D" id="2.60.40.10">
    <property type="entry name" value="Immunoglobulins"/>
    <property type="match status" value="2"/>
</dbReference>
<dbReference type="SUPFAM" id="SSF74650">
    <property type="entry name" value="Galactose mutarotase-like"/>
    <property type="match status" value="1"/>
</dbReference>
<dbReference type="InterPro" id="IPR006102">
    <property type="entry name" value="Ig-like_GH2"/>
</dbReference>
<reference evidence="11 12" key="1">
    <citation type="submission" date="2018-08" db="EMBL/GenBank/DDBJ databases">
        <title>Pallidiluteibacterium maritimus gen. nov., sp. nov., isolated from coastal sediment.</title>
        <authorList>
            <person name="Zhou L.Y."/>
        </authorList>
    </citation>
    <scope>NUCLEOTIDE SEQUENCE [LARGE SCALE GENOMIC DNA]</scope>
    <source>
        <strain evidence="11 12">XSD2</strain>
    </source>
</reference>
<comment type="caution">
    <text evidence="11">The sequence shown here is derived from an EMBL/GenBank/DDBJ whole genome shotgun (WGS) entry which is preliminary data.</text>
</comment>
<comment type="cofactor">
    <cofactor evidence="2">
        <name>Ca(2+)</name>
        <dbReference type="ChEBI" id="CHEBI:29108"/>
    </cofactor>
</comment>
<dbReference type="GO" id="GO:0005990">
    <property type="term" value="P:lactose catabolic process"/>
    <property type="evidence" value="ECO:0007669"/>
    <property type="project" value="TreeGrafter"/>
</dbReference>
<comment type="subunit">
    <text evidence="4">Monomer.</text>
</comment>
<dbReference type="Pfam" id="PF02929">
    <property type="entry name" value="Bgal_small_N"/>
    <property type="match status" value="1"/>
</dbReference>
<evidence type="ECO:0000256" key="8">
    <source>
        <dbReference type="ARBA" id="ARBA00023295"/>
    </source>
</evidence>
<dbReference type="SUPFAM" id="SSF51445">
    <property type="entry name" value="(Trans)glycosidases"/>
    <property type="match status" value="1"/>
</dbReference>
<dbReference type="EC" id="3.2.1.23" evidence="5"/>
<organism evidence="11 12">
    <name type="scientific">Maribellus luteus</name>
    <dbReference type="NCBI Taxonomy" id="2305463"/>
    <lineage>
        <taxon>Bacteria</taxon>
        <taxon>Pseudomonadati</taxon>
        <taxon>Bacteroidota</taxon>
        <taxon>Bacteroidia</taxon>
        <taxon>Marinilabiliales</taxon>
        <taxon>Prolixibacteraceae</taxon>
        <taxon>Maribellus</taxon>
    </lineage>
</organism>
<dbReference type="InterPro" id="IPR013783">
    <property type="entry name" value="Ig-like_fold"/>
</dbReference>
<name>A0A399ST99_9BACT</name>
<dbReference type="GO" id="GO:0030246">
    <property type="term" value="F:carbohydrate binding"/>
    <property type="evidence" value="ECO:0007669"/>
    <property type="project" value="InterPro"/>
</dbReference>
<dbReference type="InterPro" id="IPR014718">
    <property type="entry name" value="GH-type_carb-bd"/>
</dbReference>
<dbReference type="OrthoDB" id="9801077at2"/>
<dbReference type="PANTHER" id="PTHR46323:SF2">
    <property type="entry name" value="BETA-GALACTOSIDASE"/>
    <property type="match status" value="1"/>
</dbReference>
<evidence type="ECO:0000256" key="4">
    <source>
        <dbReference type="ARBA" id="ARBA00011245"/>
    </source>
</evidence>
<evidence type="ECO:0000313" key="11">
    <source>
        <dbReference type="EMBL" id="RIJ46568.1"/>
    </source>
</evidence>
<evidence type="ECO:0000256" key="3">
    <source>
        <dbReference type="ARBA" id="ARBA00007401"/>
    </source>
</evidence>
<dbReference type="Pfam" id="PF00703">
    <property type="entry name" value="Glyco_hydro_2"/>
    <property type="match status" value="1"/>
</dbReference>
<dbReference type="InterPro" id="IPR008979">
    <property type="entry name" value="Galactose-bd-like_sf"/>
</dbReference>
<dbReference type="SUPFAM" id="SSF49785">
    <property type="entry name" value="Galactose-binding domain-like"/>
    <property type="match status" value="1"/>
</dbReference>
<dbReference type="InterPro" id="IPR004199">
    <property type="entry name" value="B-gal_small/dom_5"/>
</dbReference>
<dbReference type="FunFam" id="2.60.40.10:FF:000680">
    <property type="entry name" value="Beta-galactosidase"/>
    <property type="match status" value="1"/>
</dbReference>
<evidence type="ECO:0000313" key="12">
    <source>
        <dbReference type="Proteomes" id="UP000265926"/>
    </source>
</evidence>
<gene>
    <name evidence="11" type="ORF">D1614_18015</name>
</gene>
<accession>A0A399ST99</accession>
<dbReference type="GO" id="GO:0009341">
    <property type="term" value="C:beta-galactosidase complex"/>
    <property type="evidence" value="ECO:0007669"/>
    <property type="project" value="InterPro"/>
</dbReference>
<keyword evidence="12" id="KW-1185">Reference proteome</keyword>
<dbReference type="InterPro" id="IPR006101">
    <property type="entry name" value="Glyco_hydro_2"/>
</dbReference>
<dbReference type="InterPro" id="IPR006104">
    <property type="entry name" value="Glyco_hydro_2_N"/>
</dbReference>
<evidence type="ECO:0000256" key="6">
    <source>
        <dbReference type="ARBA" id="ARBA00022801"/>
    </source>
</evidence>
<keyword evidence="8" id="KW-0326">Glycosidase</keyword>
<dbReference type="PROSITE" id="PS00608">
    <property type="entry name" value="GLYCOSYL_HYDROL_F2_2"/>
    <property type="match status" value="1"/>
</dbReference>
<dbReference type="SMART" id="SM01038">
    <property type="entry name" value="Bgal_small_N"/>
    <property type="match status" value="1"/>
</dbReference>
<feature type="domain" description="Beta galactosidase small chain/" evidence="10">
    <location>
        <begin position="793"/>
        <end position="1068"/>
    </location>
</feature>
<dbReference type="InterPro" id="IPR032312">
    <property type="entry name" value="LacZ_4"/>
</dbReference>
<comment type="catalytic activity">
    <reaction evidence="1">
        <text>Hydrolysis of terminal non-reducing beta-D-galactose residues in beta-D-galactosides.</text>
        <dbReference type="EC" id="3.2.1.23"/>
    </reaction>
</comment>
<comment type="similarity">
    <text evidence="3">Belongs to the glycosyl hydrolase 2 family.</text>
</comment>
<dbReference type="InterPro" id="IPR017853">
    <property type="entry name" value="GH"/>
</dbReference>
<protein>
    <recommendedName>
        <fullName evidence="5">beta-galactosidase</fullName>
        <ecNumber evidence="5">3.2.1.23</ecNumber>
    </recommendedName>
    <alternativeName>
        <fullName evidence="9">Lactase</fullName>
    </alternativeName>
</protein>
<dbReference type="InterPro" id="IPR011013">
    <property type="entry name" value="Gal_mutarotase_sf_dom"/>
</dbReference>
<dbReference type="InterPro" id="IPR036156">
    <property type="entry name" value="Beta-gal/glucu_dom_sf"/>
</dbReference>
<dbReference type="Gene3D" id="3.20.20.80">
    <property type="entry name" value="Glycosidases"/>
    <property type="match status" value="1"/>
</dbReference>
<dbReference type="Gene3D" id="2.60.120.260">
    <property type="entry name" value="Galactose-binding domain-like"/>
    <property type="match status" value="1"/>
</dbReference>
<dbReference type="InterPro" id="IPR050347">
    <property type="entry name" value="Bact_Beta-galactosidase"/>
</dbReference>
<dbReference type="InterPro" id="IPR006103">
    <property type="entry name" value="Glyco_hydro_2_cat"/>
</dbReference>
<evidence type="ECO:0000256" key="5">
    <source>
        <dbReference type="ARBA" id="ARBA00012756"/>
    </source>
</evidence>
<dbReference type="EMBL" id="QWGR01000013">
    <property type="protein sequence ID" value="RIJ46568.1"/>
    <property type="molecule type" value="Genomic_DNA"/>
</dbReference>
<evidence type="ECO:0000256" key="7">
    <source>
        <dbReference type="ARBA" id="ARBA00022837"/>
    </source>
</evidence>
<dbReference type="AlphaFoldDB" id="A0A399ST99"/>
<evidence type="ECO:0000256" key="2">
    <source>
        <dbReference type="ARBA" id="ARBA00001913"/>
    </source>
</evidence>
<keyword evidence="6" id="KW-0378">Hydrolase</keyword>
<dbReference type="Gene3D" id="2.70.98.10">
    <property type="match status" value="1"/>
</dbReference>